<dbReference type="GO" id="GO:0016757">
    <property type="term" value="F:glycosyltransferase activity"/>
    <property type="evidence" value="ECO:0007669"/>
    <property type="project" value="InterPro"/>
</dbReference>
<feature type="domain" description="Glycosyl transferase family 1" evidence="1">
    <location>
        <begin position="199"/>
        <end position="358"/>
    </location>
</feature>
<dbReference type="Gene3D" id="3.40.50.2000">
    <property type="entry name" value="Glycogen Phosphorylase B"/>
    <property type="match status" value="2"/>
</dbReference>
<dbReference type="Proteomes" id="UP000390763">
    <property type="component" value="Unassembled WGS sequence"/>
</dbReference>
<dbReference type="PANTHER" id="PTHR45947:SF3">
    <property type="entry name" value="SULFOQUINOVOSYL TRANSFERASE SQD2"/>
    <property type="match status" value="1"/>
</dbReference>
<proteinExistence type="predicted"/>
<protein>
    <submittedName>
        <fullName evidence="3">Glycosyltransferase family 4 protein</fullName>
    </submittedName>
</protein>
<dbReference type="PANTHER" id="PTHR45947">
    <property type="entry name" value="SULFOQUINOVOSYL TRANSFERASE SQD2"/>
    <property type="match status" value="1"/>
</dbReference>
<gene>
    <name evidence="3" type="ORF">F7D62_11455</name>
</gene>
<evidence type="ECO:0000313" key="4">
    <source>
        <dbReference type="Proteomes" id="UP000390763"/>
    </source>
</evidence>
<sequence>MFLTMQLLLEILHVLLDIMIKRDTMKIIITVNSLTKGSGLSKYVYNLCNVLKGDDNELHIITTHAEQPEFEHQLFERDKNIRVHQLHQFSKISRYVKLFFLIWRLKADLLINNYNAPTQFVLPYCKRISKVVHIIHNDTSDFYRIAAINGKYVDGWVAPTPGVRDNFNSYSHGMYADKIVAISHGVELPSKYSVVSNRGNRLELVFVGVLYEHKGVLTLPGIVKILRNHGLDFHLTIIGKGILQEQLRREMAQDIKDGIVDFTGVIPASGVYQYMANAHVFLYPTQLDSFGLVIAEAMINGAVPVVSHLQGITDALVDEGVNGFLIENPKDAKSFVSRIEQLAVNRVLLERMSLEARKKAETSFSLKKFYENYERYFEKLMK</sequence>
<dbReference type="SUPFAM" id="SSF53756">
    <property type="entry name" value="UDP-Glycosyltransferase/glycogen phosphorylase"/>
    <property type="match status" value="1"/>
</dbReference>
<dbReference type="InterPro" id="IPR001296">
    <property type="entry name" value="Glyco_trans_1"/>
</dbReference>
<dbReference type="EMBL" id="VZBT01000082">
    <property type="protein sequence ID" value="MQO04708.1"/>
    <property type="molecule type" value="Genomic_DNA"/>
</dbReference>
<evidence type="ECO:0000259" key="1">
    <source>
        <dbReference type="Pfam" id="PF00534"/>
    </source>
</evidence>
<dbReference type="AlphaFoldDB" id="A0AB35ZGZ7"/>
<dbReference type="InterPro" id="IPR028098">
    <property type="entry name" value="Glyco_trans_4-like_N"/>
</dbReference>
<name>A0AB35ZGZ7_9BACT</name>
<organism evidence="3 4">
    <name type="scientific">Segatella copri</name>
    <dbReference type="NCBI Taxonomy" id="165179"/>
    <lineage>
        <taxon>Bacteria</taxon>
        <taxon>Pseudomonadati</taxon>
        <taxon>Bacteroidota</taxon>
        <taxon>Bacteroidia</taxon>
        <taxon>Bacteroidales</taxon>
        <taxon>Prevotellaceae</taxon>
        <taxon>Segatella</taxon>
    </lineage>
</organism>
<comment type="caution">
    <text evidence="3">The sequence shown here is derived from an EMBL/GenBank/DDBJ whole genome shotgun (WGS) entry which is preliminary data.</text>
</comment>
<accession>A0AB35ZGZ7</accession>
<reference evidence="4" key="1">
    <citation type="submission" date="2019-09" db="EMBL/GenBank/DDBJ databases">
        <title>Distinct polysaccharide growth profiles of human intestinal Prevotella copri isolates.</title>
        <authorList>
            <person name="Fehlner-Peach H."/>
            <person name="Magnabosco C."/>
            <person name="Raghavan V."/>
            <person name="Scher J.U."/>
            <person name="Tett A."/>
            <person name="Cox L.M."/>
            <person name="Gottsegen C."/>
            <person name="Watters A."/>
            <person name="Wiltshire- Gordon J.D."/>
            <person name="Segata N."/>
            <person name="Bonneau R."/>
            <person name="Littman D.R."/>
        </authorList>
    </citation>
    <scope>NUCLEOTIDE SEQUENCE [LARGE SCALE GENOMIC DNA]</scope>
    <source>
        <strain evidence="4">iAK279</strain>
    </source>
</reference>
<dbReference type="CDD" id="cd03801">
    <property type="entry name" value="GT4_PimA-like"/>
    <property type="match status" value="1"/>
</dbReference>
<feature type="domain" description="Glycosyltransferase subfamily 4-like N-terminal" evidence="2">
    <location>
        <begin position="38"/>
        <end position="188"/>
    </location>
</feature>
<dbReference type="InterPro" id="IPR050194">
    <property type="entry name" value="Glycosyltransferase_grp1"/>
</dbReference>
<dbReference type="Pfam" id="PF00534">
    <property type="entry name" value="Glycos_transf_1"/>
    <property type="match status" value="1"/>
</dbReference>
<dbReference type="Pfam" id="PF13439">
    <property type="entry name" value="Glyco_transf_4"/>
    <property type="match status" value="1"/>
</dbReference>
<evidence type="ECO:0000313" key="3">
    <source>
        <dbReference type="EMBL" id="MQO04708.1"/>
    </source>
</evidence>
<evidence type="ECO:0000259" key="2">
    <source>
        <dbReference type="Pfam" id="PF13439"/>
    </source>
</evidence>